<protein>
    <submittedName>
        <fullName evidence="2">Serine hydrolase</fullName>
    </submittedName>
</protein>
<dbReference type="RefSeq" id="WP_280321352.1">
    <property type="nucleotide sequence ID" value="NZ_CP118605.1"/>
</dbReference>
<dbReference type="PANTHER" id="PTHR43283">
    <property type="entry name" value="BETA-LACTAMASE-RELATED"/>
    <property type="match status" value="1"/>
</dbReference>
<keyword evidence="2" id="KW-0378">Hydrolase</keyword>
<evidence type="ECO:0000313" key="2">
    <source>
        <dbReference type="EMBL" id="WGL17482.1"/>
    </source>
</evidence>
<gene>
    <name evidence="2" type="ORF">PVT68_04115</name>
</gene>
<sequence length="463" mass="50569">MKKILLFTLGSFATLAIALTLLAPSLLGFSISQLGAAVDVATGMGAKLACSGRYVSGFSPQRNLEDLASYSPANRLLELSYNDERQQVSATLLGLGETSARYRPGLGCTLDIGDTSDLDRIRIDKIEPYSAPWPSGDQATDINPRLQRALDDILARDNAANRQTRALLLVQDGVLVAESYADGISTDTPLLGWSMGKSLTAMMLGRLEQLGRAGNLSTPLFQQWQHDERAAITLDSLLQMSSGLDFDETYAPGSDATRMLFNTHSASEVALLSPPRHTPGEHFSYSSGTTNLLARWIAERLGNTPQSSVDFFREEMLRPLGMRNTVFELDPSGIFVGSSYIYASARDWARLGLLMLERGNWQGKQLINEDWVERAQSPNDSSNEPAYGYQFWLNRGGDALRFPELPADAYFMLGNREQVVMISPSTKTVMVRLGWSAGEYPTGANFAEILASATASPEVSAAR</sequence>
<feature type="domain" description="Beta-lactamase-related" evidence="1">
    <location>
        <begin position="160"/>
        <end position="433"/>
    </location>
</feature>
<dbReference type="SUPFAM" id="SSF56601">
    <property type="entry name" value="beta-lactamase/transpeptidase-like"/>
    <property type="match status" value="1"/>
</dbReference>
<dbReference type="Gene3D" id="3.40.710.10">
    <property type="entry name" value="DD-peptidase/beta-lactamase superfamily"/>
    <property type="match status" value="1"/>
</dbReference>
<dbReference type="PANTHER" id="PTHR43283:SF7">
    <property type="entry name" value="BETA-LACTAMASE-RELATED DOMAIN-CONTAINING PROTEIN"/>
    <property type="match status" value="1"/>
</dbReference>
<dbReference type="InterPro" id="IPR001466">
    <property type="entry name" value="Beta-lactam-related"/>
</dbReference>
<dbReference type="Pfam" id="PF00144">
    <property type="entry name" value="Beta-lactamase"/>
    <property type="match status" value="1"/>
</dbReference>
<dbReference type="EMBL" id="CP118605">
    <property type="protein sequence ID" value="WGL17482.1"/>
    <property type="molecule type" value="Genomic_DNA"/>
</dbReference>
<evidence type="ECO:0000259" key="1">
    <source>
        <dbReference type="Pfam" id="PF00144"/>
    </source>
</evidence>
<name>A0ABY8NHE1_9GAMM</name>
<evidence type="ECO:0000313" key="3">
    <source>
        <dbReference type="Proteomes" id="UP001236500"/>
    </source>
</evidence>
<dbReference type="GO" id="GO:0016787">
    <property type="term" value="F:hydrolase activity"/>
    <property type="evidence" value="ECO:0007669"/>
    <property type="project" value="UniProtKB-KW"/>
</dbReference>
<dbReference type="InterPro" id="IPR050789">
    <property type="entry name" value="Diverse_Enzym_Activities"/>
</dbReference>
<dbReference type="InterPro" id="IPR012338">
    <property type="entry name" value="Beta-lactam/transpept-like"/>
</dbReference>
<proteinExistence type="predicted"/>
<dbReference type="Proteomes" id="UP001236500">
    <property type="component" value="Chromosome"/>
</dbReference>
<keyword evidence="3" id="KW-1185">Reference proteome</keyword>
<accession>A0ABY8NHE1</accession>
<reference evidence="2 3" key="1">
    <citation type="submission" date="2023-02" db="EMBL/GenBank/DDBJ databases">
        <title>Description and genomic characterization of Microbulbifer bruguierae sp. nov., isolated from the sediment of mangrove plant Bruguiera sexangula.</title>
        <authorList>
            <person name="Long M."/>
        </authorList>
    </citation>
    <scope>NUCLEOTIDE SEQUENCE [LARGE SCALE GENOMIC DNA]</scope>
    <source>
        <strain evidence="2 3">H12</strain>
    </source>
</reference>
<organism evidence="2 3">
    <name type="scientific">Microbulbifer bruguierae</name>
    <dbReference type="NCBI Taxonomy" id="3029061"/>
    <lineage>
        <taxon>Bacteria</taxon>
        <taxon>Pseudomonadati</taxon>
        <taxon>Pseudomonadota</taxon>
        <taxon>Gammaproteobacteria</taxon>
        <taxon>Cellvibrionales</taxon>
        <taxon>Microbulbiferaceae</taxon>
        <taxon>Microbulbifer</taxon>
    </lineage>
</organism>